<keyword evidence="1" id="KW-0378">Hydrolase</keyword>
<sequence length="254" mass="28347">MANTRKKPVIGITTWRRDLPNFTSEDDLYTLHFHYHRAVQEAGGIALLLPHSNLADLQQYLQFFDGLVITGGGDVDPVLYGEVNKGQSFGIRTIADEFERALIQEAGKRQIPTLGICRGHQIIQVAFGGNLLQDIYDTYPEHPKMGKEPPHSHLIHPVILEKDSALEAIYGKEEITVNSLHHQCVSSVGEGFKVIGWSSDGMIEACQSETDWFALGVQWHPELLGSQGQQIFDFFIHGITERKENQVLTVTTGS</sequence>
<dbReference type="CDD" id="cd01745">
    <property type="entry name" value="GATase1_2"/>
    <property type="match status" value="1"/>
</dbReference>
<keyword evidence="2" id="KW-1185">Reference proteome</keyword>
<dbReference type="EMBL" id="BNDS01000015">
    <property type="protein sequence ID" value="GHH99803.1"/>
    <property type="molecule type" value="Genomic_DNA"/>
</dbReference>
<dbReference type="InterPro" id="IPR011697">
    <property type="entry name" value="Peptidase_C26"/>
</dbReference>
<dbReference type="InterPro" id="IPR029062">
    <property type="entry name" value="Class_I_gatase-like"/>
</dbReference>
<reference evidence="1 2" key="1">
    <citation type="journal article" date="2022" name="Int. J. Syst. Evol. Microbiol.">
        <title>Neobacillus kokaensis sp. nov., isolated from soil.</title>
        <authorList>
            <person name="Yuki K."/>
            <person name="Matsubara H."/>
            <person name="Yamaguchi S."/>
        </authorList>
    </citation>
    <scope>NUCLEOTIDE SEQUENCE [LARGE SCALE GENOMIC DNA]</scope>
    <source>
        <strain evidence="1 2">LOB 377</strain>
    </source>
</reference>
<dbReference type="Proteomes" id="UP000637074">
    <property type="component" value="Unassembled WGS sequence"/>
</dbReference>
<accession>A0ABQ3N4E5</accession>
<dbReference type="SUPFAM" id="SSF52317">
    <property type="entry name" value="Class I glutamine amidotransferase-like"/>
    <property type="match status" value="1"/>
</dbReference>
<dbReference type="InterPro" id="IPR044668">
    <property type="entry name" value="PuuD-like"/>
</dbReference>
<dbReference type="PANTHER" id="PTHR43235:SF1">
    <property type="entry name" value="GLUTAMINE AMIDOTRANSFERASE PB2B2.05-RELATED"/>
    <property type="match status" value="1"/>
</dbReference>
<dbReference type="RefSeq" id="WP_191274723.1">
    <property type="nucleotide sequence ID" value="NZ_BNDS01000015.1"/>
</dbReference>
<name>A0ABQ3N4E5_9BACI</name>
<proteinExistence type="predicted"/>
<evidence type="ECO:0000313" key="2">
    <source>
        <dbReference type="Proteomes" id="UP000637074"/>
    </source>
</evidence>
<dbReference type="Pfam" id="PF07722">
    <property type="entry name" value="Peptidase_C26"/>
    <property type="match status" value="1"/>
</dbReference>
<comment type="caution">
    <text evidence="1">The sequence shown here is derived from an EMBL/GenBank/DDBJ whole genome shotgun (WGS) entry which is preliminary data.</text>
</comment>
<protein>
    <submittedName>
        <fullName evidence="1">Gamma-glutamyl-gamma-aminobutyrate hydrolase</fullName>
    </submittedName>
</protein>
<evidence type="ECO:0000313" key="1">
    <source>
        <dbReference type="EMBL" id="GHH99803.1"/>
    </source>
</evidence>
<dbReference type="PROSITE" id="PS51273">
    <property type="entry name" value="GATASE_TYPE_1"/>
    <property type="match status" value="1"/>
</dbReference>
<dbReference type="PANTHER" id="PTHR43235">
    <property type="entry name" value="GLUTAMINE AMIDOTRANSFERASE PB2B2.05-RELATED"/>
    <property type="match status" value="1"/>
</dbReference>
<dbReference type="Gene3D" id="3.40.50.880">
    <property type="match status" value="1"/>
</dbReference>
<gene>
    <name evidence="1" type="ORF">AM1BK_33460</name>
</gene>
<organism evidence="1 2">
    <name type="scientific">Neobacillus kokaensis</name>
    <dbReference type="NCBI Taxonomy" id="2759023"/>
    <lineage>
        <taxon>Bacteria</taxon>
        <taxon>Bacillati</taxon>
        <taxon>Bacillota</taxon>
        <taxon>Bacilli</taxon>
        <taxon>Bacillales</taxon>
        <taxon>Bacillaceae</taxon>
        <taxon>Neobacillus</taxon>
    </lineage>
</organism>
<dbReference type="GO" id="GO:0016787">
    <property type="term" value="F:hydrolase activity"/>
    <property type="evidence" value="ECO:0007669"/>
    <property type="project" value="UniProtKB-KW"/>
</dbReference>